<evidence type="ECO:0000313" key="2">
    <source>
        <dbReference type="EMBL" id="OYD15837.1"/>
    </source>
</evidence>
<dbReference type="EMBL" id="NOZP01000082">
    <property type="protein sequence ID" value="OYD15837.1"/>
    <property type="molecule type" value="Genomic_DNA"/>
</dbReference>
<comment type="caution">
    <text evidence="2">The sequence shown here is derived from an EMBL/GenBank/DDBJ whole genome shotgun (WGS) entry which is preliminary data.</text>
</comment>
<keyword evidence="1" id="KW-1133">Transmembrane helix</keyword>
<dbReference type="Proteomes" id="UP000215559">
    <property type="component" value="Unassembled WGS sequence"/>
</dbReference>
<dbReference type="AlphaFoldDB" id="A0A235BVR1"/>
<feature type="transmembrane region" description="Helical" evidence="1">
    <location>
        <begin position="21"/>
        <end position="43"/>
    </location>
</feature>
<reference evidence="2 3" key="1">
    <citation type="submission" date="2017-07" db="EMBL/GenBank/DDBJ databases">
        <title>Recovery of genomes from metagenomes via a dereplication, aggregation, and scoring strategy.</title>
        <authorList>
            <person name="Sieber C.M."/>
            <person name="Probst A.J."/>
            <person name="Sharrar A."/>
            <person name="Thomas B.C."/>
            <person name="Hess M."/>
            <person name="Tringe S.G."/>
            <person name="Banfield J.F."/>
        </authorList>
    </citation>
    <scope>NUCLEOTIDE SEQUENCE [LARGE SCALE GENOMIC DNA]</scope>
    <source>
        <strain evidence="2">JGI_Cruoil_03_51_56</strain>
    </source>
</reference>
<keyword evidence="1" id="KW-0472">Membrane</keyword>
<organism evidence="2 3">
    <name type="scientific">candidate division WOR-3 bacterium JGI_Cruoil_03_51_56</name>
    <dbReference type="NCBI Taxonomy" id="1973747"/>
    <lineage>
        <taxon>Bacteria</taxon>
        <taxon>Bacteria division WOR-3</taxon>
    </lineage>
</organism>
<gene>
    <name evidence="2" type="ORF">CH330_04610</name>
</gene>
<sequence>MAGPEKVHIKFSTGEKIYKTLVLVVAPSVAAFVLLGSTCGMFNKAPSVPEISGPSAGAVGVPVDPTVVMGI</sequence>
<name>A0A235BVR1_UNCW3</name>
<evidence type="ECO:0000313" key="3">
    <source>
        <dbReference type="Proteomes" id="UP000215559"/>
    </source>
</evidence>
<proteinExistence type="predicted"/>
<accession>A0A235BVR1</accession>
<keyword evidence="1" id="KW-0812">Transmembrane</keyword>
<evidence type="ECO:0000256" key="1">
    <source>
        <dbReference type="SAM" id="Phobius"/>
    </source>
</evidence>
<protein>
    <submittedName>
        <fullName evidence="2">Uncharacterized protein</fullName>
    </submittedName>
</protein>